<dbReference type="InterPro" id="IPR019135">
    <property type="entry name" value="Polycomb_protein_VEFS-Box"/>
</dbReference>
<keyword evidence="2" id="KW-0479">Metal-binding</keyword>
<dbReference type="Pfam" id="PF09733">
    <property type="entry name" value="VEFS-Box"/>
    <property type="match status" value="1"/>
</dbReference>
<keyword evidence="9" id="KW-1185">Reference proteome</keyword>
<accession>A0A9N8VL24</accession>
<keyword evidence="4" id="KW-0862">Zinc</keyword>
<dbReference type="OrthoDB" id="166746at2759"/>
<dbReference type="GO" id="GO:0031490">
    <property type="term" value="F:chromatin DNA binding"/>
    <property type="evidence" value="ECO:0007669"/>
    <property type="project" value="TreeGrafter"/>
</dbReference>
<organism evidence="8 9">
    <name type="scientific">Paraglomus brasilianum</name>
    <dbReference type="NCBI Taxonomy" id="144538"/>
    <lineage>
        <taxon>Eukaryota</taxon>
        <taxon>Fungi</taxon>
        <taxon>Fungi incertae sedis</taxon>
        <taxon>Mucoromycota</taxon>
        <taxon>Glomeromycotina</taxon>
        <taxon>Glomeromycetes</taxon>
        <taxon>Paraglomerales</taxon>
        <taxon>Paraglomeraceae</taxon>
        <taxon>Paraglomus</taxon>
    </lineage>
</organism>
<dbReference type="PANTHER" id="PTHR22597:SF0">
    <property type="entry name" value="POLYCOMB PROTEIN SUZ12"/>
    <property type="match status" value="1"/>
</dbReference>
<dbReference type="GO" id="GO:0008270">
    <property type="term" value="F:zinc ion binding"/>
    <property type="evidence" value="ECO:0007669"/>
    <property type="project" value="UniProtKB-KW"/>
</dbReference>
<evidence type="ECO:0000256" key="1">
    <source>
        <dbReference type="ARBA" id="ARBA00007416"/>
    </source>
</evidence>
<evidence type="ECO:0000256" key="5">
    <source>
        <dbReference type="ARBA" id="ARBA00023015"/>
    </source>
</evidence>
<proteinExistence type="inferred from homology"/>
<feature type="domain" description="Polycomb protein VEFS-Box" evidence="7">
    <location>
        <begin position="418"/>
        <end position="516"/>
    </location>
</feature>
<gene>
    <name evidence="8" type="ORF">PBRASI_LOCUS448</name>
</gene>
<dbReference type="EMBL" id="CAJVPI010000021">
    <property type="protein sequence ID" value="CAG8458498.1"/>
    <property type="molecule type" value="Genomic_DNA"/>
</dbReference>
<name>A0A9N8VL24_9GLOM</name>
<dbReference type="Proteomes" id="UP000789739">
    <property type="component" value="Unassembled WGS sequence"/>
</dbReference>
<dbReference type="AlphaFoldDB" id="A0A9N8VL24"/>
<evidence type="ECO:0000313" key="8">
    <source>
        <dbReference type="EMBL" id="CAG8458498.1"/>
    </source>
</evidence>
<protein>
    <submittedName>
        <fullName evidence="8">11164_t:CDS:1</fullName>
    </submittedName>
</protein>
<sequence length="550" mass="64957">MVSQAIQLLVDKNKASSLFKETFTGPTSLYLCLAQRPQRFLKRNISYIQRARKSIKNIKHKREKIILEEICQRRAIEESTYELSRCKRSLCLNIERLNPPGWFGEEWTRHETQLKLICEVLLYRVTKEERERLTPRKRRFRNISDMCDYQLVHRHRVNLAYVKGRERILLVFPENNFDPVGDNIEDFILSICVYSENYKTWPPMASRAIDVDVGRSKQYNIVREMLNGMDRNRVLWAQMSLLDDGEWINDGEYELNMMMTEGQHITIPSLWSMDISLEWDFKCHFSLRPLEENLPLTYWYDVNGPEFTVTYTYRVADCELSATYRGYNCPWCTGYDFYNVICLLSHLRNAHVHLKFTCKIPKQPLPTDITCLVTYNEDNCESDYFLVDDKDRLLVPKPFEYPLIQYSAPRVELPLNNCYHSRSFIPFKEDEGGYNSEDDVCTHWLDQWFDEGLNEKDITDEEKYMIRLWNRYLSQLETNGDCHLSGLCIQFAKTRARDISAYNLRMTFARHLLQMAGAQEYRDGAKPNSEASGSQMRKLAKDIVLIVECK</sequence>
<dbReference type="GO" id="GO:0005634">
    <property type="term" value="C:nucleus"/>
    <property type="evidence" value="ECO:0007669"/>
    <property type="project" value="TreeGrafter"/>
</dbReference>
<evidence type="ECO:0000259" key="7">
    <source>
        <dbReference type="Pfam" id="PF09733"/>
    </source>
</evidence>
<keyword evidence="6" id="KW-0804">Transcription</keyword>
<keyword evidence="3" id="KW-0863">Zinc-finger</keyword>
<reference evidence="8" key="1">
    <citation type="submission" date="2021-06" db="EMBL/GenBank/DDBJ databases">
        <authorList>
            <person name="Kallberg Y."/>
            <person name="Tangrot J."/>
            <person name="Rosling A."/>
        </authorList>
    </citation>
    <scope>NUCLEOTIDE SEQUENCE</scope>
    <source>
        <strain evidence="8">BR232B</strain>
    </source>
</reference>
<evidence type="ECO:0000256" key="4">
    <source>
        <dbReference type="ARBA" id="ARBA00022833"/>
    </source>
</evidence>
<evidence type="ECO:0000256" key="6">
    <source>
        <dbReference type="ARBA" id="ARBA00023163"/>
    </source>
</evidence>
<keyword evidence="5" id="KW-0805">Transcription regulation</keyword>
<dbReference type="PANTHER" id="PTHR22597">
    <property type="entry name" value="POLYCOMB GROUP PROTEIN"/>
    <property type="match status" value="1"/>
</dbReference>
<comment type="caution">
    <text evidence="8">The sequence shown here is derived from an EMBL/GenBank/DDBJ whole genome shotgun (WGS) entry which is preliminary data.</text>
</comment>
<evidence type="ECO:0000256" key="3">
    <source>
        <dbReference type="ARBA" id="ARBA00022771"/>
    </source>
</evidence>
<evidence type="ECO:0000313" key="9">
    <source>
        <dbReference type="Proteomes" id="UP000789739"/>
    </source>
</evidence>
<comment type="similarity">
    <text evidence="1">Belongs to the VEFS (VRN2-EMF2-FIS2-SU(Z)12) family.</text>
</comment>
<evidence type="ECO:0000256" key="2">
    <source>
        <dbReference type="ARBA" id="ARBA00022723"/>
    </source>
</evidence>